<dbReference type="EMBL" id="BONG01000005">
    <property type="protein sequence ID" value="GIF87684.1"/>
    <property type="molecule type" value="Genomic_DNA"/>
</dbReference>
<dbReference type="Gene3D" id="2.60.40.10">
    <property type="entry name" value="Immunoglobulins"/>
    <property type="match status" value="3"/>
</dbReference>
<dbReference type="NCBIfam" id="TIGR01643">
    <property type="entry name" value="YD_repeat_2x"/>
    <property type="match status" value="1"/>
</dbReference>
<dbReference type="Proteomes" id="UP000619293">
    <property type="component" value="Unassembled WGS sequence"/>
</dbReference>
<name>A0A8J3K387_9ACTN</name>
<dbReference type="InterPro" id="IPR013783">
    <property type="entry name" value="Ig-like_fold"/>
</dbReference>
<keyword evidence="1" id="KW-0472">Membrane</keyword>
<keyword evidence="1" id="KW-1133">Transmembrane helix</keyword>
<dbReference type="NCBIfam" id="TIGR03696">
    <property type="entry name" value="Rhs_assc_core"/>
    <property type="match status" value="1"/>
</dbReference>
<dbReference type="InterPro" id="IPR022385">
    <property type="entry name" value="Rhs_assc_core"/>
</dbReference>
<keyword evidence="2" id="KW-0732">Signal</keyword>
<evidence type="ECO:0000313" key="3">
    <source>
        <dbReference type="EMBL" id="GIF87684.1"/>
    </source>
</evidence>
<evidence type="ECO:0000256" key="2">
    <source>
        <dbReference type="SAM" id="SignalP"/>
    </source>
</evidence>
<organism evidence="3 4">
    <name type="scientific">Catellatospora chokoriensis</name>
    <dbReference type="NCBI Taxonomy" id="310353"/>
    <lineage>
        <taxon>Bacteria</taxon>
        <taxon>Bacillati</taxon>
        <taxon>Actinomycetota</taxon>
        <taxon>Actinomycetes</taxon>
        <taxon>Micromonosporales</taxon>
        <taxon>Micromonosporaceae</taxon>
        <taxon>Catellatospora</taxon>
    </lineage>
</organism>
<protein>
    <recommendedName>
        <fullName evidence="5">RHS repeat-associated protein</fullName>
    </recommendedName>
</protein>
<gene>
    <name evidence="3" type="ORF">Cch02nite_11280</name>
</gene>
<proteinExistence type="predicted"/>
<keyword evidence="4" id="KW-1185">Reference proteome</keyword>
<reference evidence="3 4" key="1">
    <citation type="submission" date="2021-01" db="EMBL/GenBank/DDBJ databases">
        <title>Whole genome shotgun sequence of Catellatospora chokoriensis NBRC 107358.</title>
        <authorList>
            <person name="Komaki H."/>
            <person name="Tamura T."/>
        </authorList>
    </citation>
    <scope>NUCLEOTIDE SEQUENCE [LARGE SCALE GENOMIC DNA]</scope>
    <source>
        <strain evidence="3 4">NBRC 107358</strain>
    </source>
</reference>
<dbReference type="Gene3D" id="2.180.10.10">
    <property type="entry name" value="RHS repeat-associated core"/>
    <property type="match status" value="1"/>
</dbReference>
<feature type="signal peptide" evidence="2">
    <location>
        <begin position="1"/>
        <end position="37"/>
    </location>
</feature>
<accession>A0A8J3K387</accession>
<sequence>MPFFRSTRNRHRSSTRSLAQALALVLVATSSAFVAQAAVPAAAQEPAEASVLDRPDRGAALATARVTGRKVRVTSLTSETTEVFANPDGSVTVEQASAPERALDAKGRWTGIDLTLTRGSDGWIRPALSAADVRFSGGGTGPLVELVRQGKSMTLSWPKPLAAPSLQGEGATYAEVLPGVDLVLRATRTGFTHVLVVKSARAAANPALRKITFGLGGSMAVSRHADGTLRATAGGRALAWTESVTMWDSSIAMSAVPDMLNASGRVVGETVVKPGARRSTAAGPGDGARSAAVQTQVAGGDLVLAPALNLLGGASAQYPVFIDPPWSVFSSKWAYATNNNESNNSDNARVGYNDATGGVYRSYFEFPTSTLIGKKVTAASVEFSLDHSWSCGNTPTTMFSTPAINATPKATWSTMTASNVYLATASSHANETGGCGVADQGDAKPKFTSTALINTLQSGADTSKNTITLGLCACDSNGSSNETVQDRWKRFYTSGHKLSVTYTAKPVVAARTTTPNTSCVVGSGRPLIASATPTLSAQITDDESATVSATFEWWALAGSAAIRTVTVSDDSGAYLETAVPAGDLVDGSTYKWRVKGNDGVVDSAWSSWCEFTVDSTKPAQPTVTSTSHPVTSAWYSATTFLATVASSDTNGVAGYAVVYDQTSSTNPGTTVTQTGTALSRTGLADGIYFAHVTAVDQAGNWSAAKHFQFKVDATKPGTPVGLISTTHPLATATYPSHNVTISWSAPSDLSTVNKYAVKVDQSATTVPATTDNPVTTPTFGTTLTGDGTWWLHVRARDTSGNWSDVAAHIKVNVDTVVPTPVITSSSHPDQNAAYPTGSVSASWTATGSPTGYSVVVDQTATTTPDTTVDQTAATYTGTLADGTWYLHVRAQSAGGTWGATAHYEIRIDTATPVAPAVSSTDYPAGQWAKTPNQLGVVNIAPGASTDVTTFVYTFDGGPQSFLVATPGNPVSLNVIPTADGPHTLVVQAKDAAGNTSAATTYTFFVGDGAGTVTGPLDGDISAAKTILRTTGHASTTGVTYEWRRADTDTWTAVPTAHVTYTAGGGAVTWPVATTGSGAYPALNWDITATLSAVDAQSIPRDGPLQVRAVFSGTGFGPSPQIRFTFDRDRAQGTSQEVGPGMVNLLTGDYTVGGGDVAVGSLFLGRSLRTRQSGGTDPLFGPGWTSSVLASEANAPYTKLTAFGSLLQVALPDGTVRGFTAVGDGTGFVPQAGVNDTDITYSASQDKYTLVDVEDNTVVFQRAAGDPAGEYHPVKVTNANSGDSTTLSWEKVTVGGVDVVRPTRALAPVPTGVSCATLVRGCQALTFAYATATTATGTADGQWGNYTGRVSEVSFTAWDPDLAAMRTVATARYSYDSNGRLRAAWDPRLDWTDEATHSLRTVYTYDGDGVLSSVAPPALEPWTFSYTVLPGDSGKGRLASVSRTALSAGTNTTTVVYRVPTSGAGAPYDLSPGQTARWAQTVAPTDATAIYPGTQVPNGDQATGTLPSSYERAVIAYLDANARTVNSAAPGGGLTATWFDQFGNVEREITAKNRQRALDESATDGVANESTRAKSLSTQTKYSVDGRRAAFSVGPEHRVTLNDGRSVRGRIYTDYIYDEGASNGPYDLVTTEKSSISWWDTGAQRFSDERTVKTAYDWSLQLPTSTTVDPLGLNLQSRVAYDSKGRVISETAPGGGSSDTTPSTRVSVYYTAAANSTWPQCGGHPEWDGLLCLTHAGGQPAAGAELPRKVLTYGFLGQARTMSEITSAGTLRTTTITYDQAGRTYETGVSAPGLGEPIDRIRYVYDPATAQLVASQTVNATNTVTAEILRSFDSLGRPTSYTDASANTSTTTYDLLSRPIVVDDGKATRTYAYDEGTERRGLPTSVTDSEVGRFTAKFDVEGAITKQVWPNGVELSAKYNELNNGVSLTYTQPGCGEADCTLYTDALTMDSADRWRSRTSTLTARTYAYDEAGRLASAVDVSGGQCETRSYSYDAASNQTGRVVYGPGVDGICQTTTASASRSWSVDEADRVTTGYTYDALGRSLTVPGGDTAVPGGGDLTVSYHANDMVKSVAQGTRTASYVLDVVPHRFRSWTDDVTGTAVTKVNHYLGDNDVPSWTDEGGGNHTRVISGVAGVVGGHTATAGEVWVLANLHGDFIAAMPETGFGLASTREYTESGEVRLDPTADPSAADGMLGRYGWLGAELRNTENPGGVMLMGARLYTPGSGRFLSTDPIYGGSCNAYEYSCGDGVNYSDPTGFAMTPGGGGGSGASVSCSKTASYRKLTIFPPSFNAWVDIKCTFSNFTVKLLLNGAIAGAALIAVAGAASAGIICLTACLTGVGALAAIAVTLVSAAQSAAIIAVVTTIKDVYADRCKPNGYWFKFRITAKLPTIGRPTKLSNFSHGCVTRA</sequence>
<feature type="transmembrane region" description="Helical" evidence="1">
    <location>
        <begin position="2339"/>
        <end position="2365"/>
    </location>
</feature>
<evidence type="ECO:0000256" key="1">
    <source>
        <dbReference type="SAM" id="Phobius"/>
    </source>
</evidence>
<comment type="caution">
    <text evidence="3">The sequence shown here is derived from an EMBL/GenBank/DDBJ whole genome shotgun (WGS) entry which is preliminary data.</text>
</comment>
<keyword evidence="1" id="KW-0812">Transmembrane</keyword>
<dbReference type="GO" id="GO:0005975">
    <property type="term" value="P:carbohydrate metabolic process"/>
    <property type="evidence" value="ECO:0007669"/>
    <property type="project" value="UniProtKB-ARBA"/>
</dbReference>
<evidence type="ECO:0000313" key="4">
    <source>
        <dbReference type="Proteomes" id="UP000619293"/>
    </source>
</evidence>
<dbReference type="InterPro" id="IPR006530">
    <property type="entry name" value="YD"/>
</dbReference>
<feature type="transmembrane region" description="Helical" evidence="1">
    <location>
        <begin position="2307"/>
        <end position="2332"/>
    </location>
</feature>
<evidence type="ECO:0008006" key="5">
    <source>
        <dbReference type="Google" id="ProtNLM"/>
    </source>
</evidence>
<feature type="chain" id="PRO_5035324655" description="RHS repeat-associated protein" evidence="2">
    <location>
        <begin position="38"/>
        <end position="2408"/>
    </location>
</feature>